<evidence type="ECO:0000313" key="1">
    <source>
        <dbReference type="EMBL" id="ABV44379.1"/>
    </source>
</evidence>
<dbReference type="EMBL" id="EF591873">
    <property type="protein sequence ID" value="ABV44379.1"/>
    <property type="molecule type" value="mRNA"/>
</dbReference>
<reference evidence="1" key="1">
    <citation type="journal article" date="2008" name="Genome Res.">
        <title>Extensive variation between inbred mouse strains due to endogenous L1 retrotransposition.</title>
        <authorList>
            <person name="Akagi K."/>
            <person name="Li J."/>
            <person name="Stephens R.M."/>
            <person name="Volfovsky N."/>
            <person name="Symer D.E."/>
        </authorList>
    </citation>
    <scope>NUCLEOTIDE SEQUENCE</scope>
    <source>
        <tissue evidence="1">Testis</tissue>
    </source>
</reference>
<accession>B2X2D6</accession>
<organism evidence="1">
    <name type="scientific">Mus musculus</name>
    <name type="common">Mouse</name>
    <dbReference type="NCBI Taxonomy" id="10090"/>
    <lineage>
        <taxon>Eukaryota</taxon>
        <taxon>Metazoa</taxon>
        <taxon>Chordata</taxon>
        <taxon>Craniata</taxon>
        <taxon>Vertebrata</taxon>
        <taxon>Euteleostomi</taxon>
        <taxon>Mammalia</taxon>
        <taxon>Eutheria</taxon>
        <taxon>Euarchontoglires</taxon>
        <taxon>Glires</taxon>
        <taxon>Rodentia</taxon>
        <taxon>Myomorpha</taxon>
        <taxon>Muroidea</taxon>
        <taxon>Muridae</taxon>
        <taxon>Murinae</taxon>
        <taxon>Mus</taxon>
        <taxon>Mus</taxon>
    </lineage>
</organism>
<sequence length="131" mass="14171">MVLFISITCLYVFSSFSVRTSTCLIVFSCFSLRTCNSLAVFSCISLSDLLKSFLMSSTVIMRYAFKSRSRFSGVLGCPGLGEVGVLGSDDASHPTINHSSSVSLQKKAMLSRILTSLGISSCSKARHLLSY</sequence>
<protein>
    <submittedName>
        <fullName evidence="1">ASL1/1ASII-1 fusion</fullName>
    </submittedName>
</protein>
<dbReference type="AlphaFoldDB" id="B2X2D6"/>
<name>B2X2D6_MOUSE</name>
<proteinExistence type="evidence at transcript level"/>